<dbReference type="EMBL" id="KN398653">
    <property type="protein sequence ID" value="KHG12984.1"/>
    <property type="molecule type" value="Genomic_DNA"/>
</dbReference>
<keyword evidence="2" id="KW-1185">Reference proteome</keyword>
<dbReference type="Proteomes" id="UP000032142">
    <property type="component" value="Unassembled WGS sequence"/>
</dbReference>
<name>A0A0B0NME5_GOSAR</name>
<sequence>MIIPYHLFDIIFGLPVELLGILKDTGGKSHTPSKMPMPYPRYGLTRYLISILCPRHGLTRNHIPMPMPYPRYGLTWAHLYRCQCHVPDMVLHRITHNPNVMTFVS</sequence>
<organism evidence="1 2">
    <name type="scientific">Gossypium arboreum</name>
    <name type="common">Tree cotton</name>
    <name type="synonym">Gossypium nanking</name>
    <dbReference type="NCBI Taxonomy" id="29729"/>
    <lineage>
        <taxon>Eukaryota</taxon>
        <taxon>Viridiplantae</taxon>
        <taxon>Streptophyta</taxon>
        <taxon>Embryophyta</taxon>
        <taxon>Tracheophyta</taxon>
        <taxon>Spermatophyta</taxon>
        <taxon>Magnoliopsida</taxon>
        <taxon>eudicotyledons</taxon>
        <taxon>Gunneridae</taxon>
        <taxon>Pentapetalae</taxon>
        <taxon>rosids</taxon>
        <taxon>malvids</taxon>
        <taxon>Malvales</taxon>
        <taxon>Malvaceae</taxon>
        <taxon>Malvoideae</taxon>
        <taxon>Gossypium</taxon>
    </lineage>
</organism>
<evidence type="ECO:0000313" key="2">
    <source>
        <dbReference type="Proteomes" id="UP000032142"/>
    </source>
</evidence>
<evidence type="ECO:0000313" key="1">
    <source>
        <dbReference type="EMBL" id="KHG12984.1"/>
    </source>
</evidence>
<reference evidence="2" key="1">
    <citation type="submission" date="2014-09" db="EMBL/GenBank/DDBJ databases">
        <authorList>
            <person name="Mudge J."/>
            <person name="Ramaraj T."/>
            <person name="Lindquist I.E."/>
            <person name="Bharti A.K."/>
            <person name="Sundararajan A."/>
            <person name="Cameron C.T."/>
            <person name="Woodward J.E."/>
            <person name="May G.D."/>
            <person name="Brubaker C."/>
            <person name="Broadhvest J."/>
            <person name="Wilkins T.A."/>
        </authorList>
    </citation>
    <scope>NUCLEOTIDE SEQUENCE</scope>
    <source>
        <strain evidence="2">cv. AKA8401</strain>
    </source>
</reference>
<gene>
    <name evidence="1" type="ORF">F383_03798</name>
</gene>
<dbReference type="AlphaFoldDB" id="A0A0B0NME5"/>
<protein>
    <submittedName>
        <fullName evidence="1">Ubinuclein-2</fullName>
    </submittedName>
</protein>
<accession>A0A0B0NME5</accession>
<proteinExistence type="predicted"/>